<dbReference type="EMBL" id="AP028909">
    <property type="protein sequence ID" value="BES87791.1"/>
    <property type="molecule type" value="Genomic_DNA"/>
</dbReference>
<sequence>MNETPSRPRALASHWSAAGRYGPPIGGFRLAPSPGAGHLHYSMKHPPVAPRSLSAGRGPFYNGNCVTTGAPPGTRGCRDVDPGPRRAAAELRF</sequence>
<accession>A0ABN7A6H1</accession>
<evidence type="ECO:0000256" key="1">
    <source>
        <dbReference type="SAM" id="MobiDB-lite"/>
    </source>
</evidence>
<gene>
    <name evidence="2" type="ORF">NTJ_00597</name>
</gene>
<organism evidence="2 3">
    <name type="scientific">Nesidiocoris tenuis</name>
    <dbReference type="NCBI Taxonomy" id="355587"/>
    <lineage>
        <taxon>Eukaryota</taxon>
        <taxon>Metazoa</taxon>
        <taxon>Ecdysozoa</taxon>
        <taxon>Arthropoda</taxon>
        <taxon>Hexapoda</taxon>
        <taxon>Insecta</taxon>
        <taxon>Pterygota</taxon>
        <taxon>Neoptera</taxon>
        <taxon>Paraneoptera</taxon>
        <taxon>Hemiptera</taxon>
        <taxon>Heteroptera</taxon>
        <taxon>Panheteroptera</taxon>
        <taxon>Cimicomorpha</taxon>
        <taxon>Miridae</taxon>
        <taxon>Dicyphina</taxon>
        <taxon>Nesidiocoris</taxon>
    </lineage>
</organism>
<keyword evidence="3" id="KW-1185">Reference proteome</keyword>
<dbReference type="Proteomes" id="UP001307889">
    <property type="component" value="Chromosome 1"/>
</dbReference>
<name>A0ABN7A6H1_9HEMI</name>
<evidence type="ECO:0000313" key="3">
    <source>
        <dbReference type="Proteomes" id="UP001307889"/>
    </source>
</evidence>
<evidence type="ECO:0000313" key="2">
    <source>
        <dbReference type="EMBL" id="BES87791.1"/>
    </source>
</evidence>
<feature type="region of interest" description="Disordered" evidence="1">
    <location>
        <begin position="66"/>
        <end position="93"/>
    </location>
</feature>
<proteinExistence type="predicted"/>
<reference evidence="2 3" key="1">
    <citation type="submission" date="2023-09" db="EMBL/GenBank/DDBJ databases">
        <title>Nesidiocoris tenuis whole genome shotgun sequence.</title>
        <authorList>
            <person name="Shibata T."/>
            <person name="Shimoda M."/>
            <person name="Kobayashi T."/>
            <person name="Uehara T."/>
        </authorList>
    </citation>
    <scope>NUCLEOTIDE SEQUENCE [LARGE SCALE GENOMIC DNA]</scope>
    <source>
        <strain evidence="2 3">Japan</strain>
    </source>
</reference>
<feature type="compositionally biased region" description="Basic and acidic residues" evidence="1">
    <location>
        <begin position="76"/>
        <end position="93"/>
    </location>
</feature>
<protein>
    <submittedName>
        <fullName evidence="2">Uncharacterized protein</fullName>
    </submittedName>
</protein>